<dbReference type="Proteomes" id="UP001595767">
    <property type="component" value="Unassembled WGS sequence"/>
</dbReference>
<name>A0ABV8KZK4_9NOCA</name>
<dbReference type="EMBL" id="JBHSBA010000003">
    <property type="protein sequence ID" value="MFC4123725.1"/>
    <property type="molecule type" value="Genomic_DNA"/>
</dbReference>
<accession>A0ABV8KZK4</accession>
<comment type="caution">
    <text evidence="1">The sequence shown here is derived from an EMBL/GenBank/DDBJ whole genome shotgun (WGS) entry which is preliminary data.</text>
</comment>
<proteinExistence type="predicted"/>
<organism evidence="1 2">
    <name type="scientific">Nocardia rhizosphaerae</name>
    <dbReference type="NCBI Taxonomy" id="1691571"/>
    <lineage>
        <taxon>Bacteria</taxon>
        <taxon>Bacillati</taxon>
        <taxon>Actinomycetota</taxon>
        <taxon>Actinomycetes</taxon>
        <taxon>Mycobacteriales</taxon>
        <taxon>Nocardiaceae</taxon>
        <taxon>Nocardia</taxon>
    </lineage>
</organism>
<evidence type="ECO:0000313" key="1">
    <source>
        <dbReference type="EMBL" id="MFC4123725.1"/>
    </source>
</evidence>
<sequence length="140" mass="15757">MLILTVLAVAARRSAYLVLSPAALRQRNFLRDREFDWHMISDISAAEEDHGDVITITCDRSGVRQYRRVKFSGWRRDTGRPDGTLKLPALSLGVESVGLYEALICLQRDPALRERLSPELMTELLIDGFESPVLVSRSDG</sequence>
<dbReference type="RefSeq" id="WP_378544598.1">
    <property type="nucleotide sequence ID" value="NZ_JBHSBA010000003.1"/>
</dbReference>
<protein>
    <submittedName>
        <fullName evidence="1">Uncharacterized protein</fullName>
    </submittedName>
</protein>
<reference evidence="2" key="1">
    <citation type="journal article" date="2019" name="Int. J. Syst. Evol. Microbiol.">
        <title>The Global Catalogue of Microorganisms (GCM) 10K type strain sequencing project: providing services to taxonomists for standard genome sequencing and annotation.</title>
        <authorList>
            <consortium name="The Broad Institute Genomics Platform"/>
            <consortium name="The Broad Institute Genome Sequencing Center for Infectious Disease"/>
            <person name="Wu L."/>
            <person name="Ma J."/>
        </authorList>
    </citation>
    <scope>NUCLEOTIDE SEQUENCE [LARGE SCALE GENOMIC DNA]</scope>
    <source>
        <strain evidence="2">CGMCC 4.7204</strain>
    </source>
</reference>
<gene>
    <name evidence="1" type="ORF">ACFOW8_02140</name>
</gene>
<evidence type="ECO:0000313" key="2">
    <source>
        <dbReference type="Proteomes" id="UP001595767"/>
    </source>
</evidence>
<keyword evidence="2" id="KW-1185">Reference proteome</keyword>